<dbReference type="Gene3D" id="3.40.190.150">
    <property type="entry name" value="Bordetella uptake gene, domain 1"/>
    <property type="match status" value="1"/>
</dbReference>
<protein>
    <recommendedName>
        <fullName evidence="5">Tripartite tricarboxylate transporter substrate binding protein</fullName>
    </recommendedName>
</protein>
<dbReference type="Gene3D" id="3.40.190.10">
    <property type="entry name" value="Periplasmic binding protein-like II"/>
    <property type="match status" value="1"/>
</dbReference>
<dbReference type="Proteomes" id="UP000642509">
    <property type="component" value="Unassembled WGS sequence"/>
</dbReference>
<evidence type="ECO:0000313" key="3">
    <source>
        <dbReference type="EMBL" id="GGO47288.1"/>
    </source>
</evidence>
<evidence type="ECO:0000313" key="4">
    <source>
        <dbReference type="Proteomes" id="UP000642509"/>
    </source>
</evidence>
<dbReference type="InterPro" id="IPR005064">
    <property type="entry name" value="BUG"/>
</dbReference>
<dbReference type="Pfam" id="PF03401">
    <property type="entry name" value="TctC"/>
    <property type="match status" value="1"/>
</dbReference>
<comment type="similarity">
    <text evidence="1">Belongs to the UPF0065 (bug) family.</text>
</comment>
<dbReference type="PIRSF" id="PIRSF017082">
    <property type="entry name" value="YflP"/>
    <property type="match status" value="1"/>
</dbReference>
<dbReference type="PANTHER" id="PTHR42928:SF5">
    <property type="entry name" value="BLR1237 PROTEIN"/>
    <property type="match status" value="1"/>
</dbReference>
<proteinExistence type="inferred from homology"/>
<dbReference type="RefSeq" id="WP_188806420.1">
    <property type="nucleotide sequence ID" value="NZ_BAAAOU010000002.1"/>
</dbReference>
<gene>
    <name evidence="3" type="ORF">GCM10010977_24170</name>
</gene>
<keyword evidence="2" id="KW-0732">Signal</keyword>
<name>A0ABQ2M604_9MICC</name>
<sequence>MSLHLKTRTLSLAALALAGTIMLSACADNAGSKTADAEDFPTTDIRLVVPWQPGGQGDLTARTLAPLLEDELGVSVIVENRPGANGSIGYTWLAEQDPNGYNLSMMGVEVATLQFMDYDVSPDDFVPIGQAIEGPGAIAVPVDSPYESLSELIEDAKANPGKLTYSSPGVGSVWDSPARGLQDLAGIELTSVPYDGSAPSIAAAAAGDVTFSIDAMGSQKAQVDGGEMRYLAMLSEERHPDYPDVPTAQEEGVDLQNASWAGIMAPAGTPDEVVKVLSDAMGVAVHDPGYIKVIEDGNQIPTFRDYEETAALIQSEADRYGPWIEMAQQGQ</sequence>
<accession>A0ABQ2M604</accession>
<evidence type="ECO:0008006" key="5">
    <source>
        <dbReference type="Google" id="ProtNLM"/>
    </source>
</evidence>
<evidence type="ECO:0000256" key="2">
    <source>
        <dbReference type="SAM" id="SignalP"/>
    </source>
</evidence>
<reference evidence="4" key="1">
    <citation type="journal article" date="2019" name="Int. J. Syst. Evol. Microbiol.">
        <title>The Global Catalogue of Microorganisms (GCM) 10K type strain sequencing project: providing services to taxonomists for standard genome sequencing and annotation.</title>
        <authorList>
            <consortium name="The Broad Institute Genomics Platform"/>
            <consortium name="The Broad Institute Genome Sequencing Center for Infectious Disease"/>
            <person name="Wu L."/>
            <person name="Ma J."/>
        </authorList>
    </citation>
    <scope>NUCLEOTIDE SEQUENCE [LARGE SCALE GENOMIC DNA]</scope>
    <source>
        <strain evidence="4">CGMCC 1.7064</strain>
    </source>
</reference>
<organism evidence="3 4">
    <name type="scientific">Citricoccus zhacaiensis</name>
    <dbReference type="NCBI Taxonomy" id="489142"/>
    <lineage>
        <taxon>Bacteria</taxon>
        <taxon>Bacillati</taxon>
        <taxon>Actinomycetota</taxon>
        <taxon>Actinomycetes</taxon>
        <taxon>Micrococcales</taxon>
        <taxon>Micrococcaceae</taxon>
        <taxon>Citricoccus</taxon>
    </lineage>
</organism>
<comment type="caution">
    <text evidence="3">The sequence shown here is derived from an EMBL/GenBank/DDBJ whole genome shotgun (WGS) entry which is preliminary data.</text>
</comment>
<evidence type="ECO:0000256" key="1">
    <source>
        <dbReference type="ARBA" id="ARBA00006987"/>
    </source>
</evidence>
<dbReference type="CDD" id="cd07012">
    <property type="entry name" value="PBP2_Bug_TTT"/>
    <property type="match status" value="1"/>
</dbReference>
<dbReference type="SUPFAM" id="SSF53850">
    <property type="entry name" value="Periplasmic binding protein-like II"/>
    <property type="match status" value="1"/>
</dbReference>
<dbReference type="EMBL" id="BMLQ01000007">
    <property type="protein sequence ID" value="GGO47288.1"/>
    <property type="molecule type" value="Genomic_DNA"/>
</dbReference>
<feature type="chain" id="PRO_5045079020" description="Tripartite tricarboxylate transporter substrate binding protein" evidence="2">
    <location>
        <begin position="28"/>
        <end position="331"/>
    </location>
</feature>
<dbReference type="InterPro" id="IPR042100">
    <property type="entry name" value="Bug_dom1"/>
</dbReference>
<dbReference type="PANTHER" id="PTHR42928">
    <property type="entry name" value="TRICARBOXYLATE-BINDING PROTEIN"/>
    <property type="match status" value="1"/>
</dbReference>
<dbReference type="PROSITE" id="PS51257">
    <property type="entry name" value="PROKAR_LIPOPROTEIN"/>
    <property type="match status" value="1"/>
</dbReference>
<keyword evidence="4" id="KW-1185">Reference proteome</keyword>
<feature type="signal peptide" evidence="2">
    <location>
        <begin position="1"/>
        <end position="27"/>
    </location>
</feature>